<dbReference type="AlphaFoldDB" id="A0A1F7SM54"/>
<dbReference type="PANTHER" id="PTHR34227">
    <property type="entry name" value="CHAPERONE PROTEIN YCDY"/>
    <property type="match status" value="1"/>
</dbReference>
<dbReference type="Pfam" id="PF02613">
    <property type="entry name" value="Nitrate_red_del"/>
    <property type="match status" value="1"/>
</dbReference>
<proteinExistence type="predicted"/>
<dbReference type="EMBL" id="MGDI01000005">
    <property type="protein sequence ID" value="OGL54861.1"/>
    <property type="molecule type" value="Genomic_DNA"/>
</dbReference>
<evidence type="ECO:0000313" key="2">
    <source>
        <dbReference type="EMBL" id="OGL54861.1"/>
    </source>
</evidence>
<protein>
    <recommendedName>
        <fullName evidence="4">Molecular chaperone TorD</fullName>
    </recommendedName>
</protein>
<dbReference type="STRING" id="1817883.A3G31_01935"/>
<dbReference type="SUPFAM" id="SSF89155">
    <property type="entry name" value="TorD-like"/>
    <property type="match status" value="1"/>
</dbReference>
<dbReference type="Gene3D" id="1.10.3480.10">
    <property type="entry name" value="TorD-like"/>
    <property type="match status" value="1"/>
</dbReference>
<dbReference type="InterPro" id="IPR036411">
    <property type="entry name" value="TorD-like_sf"/>
</dbReference>
<sequence>MGLVSTFKIMLEKGNENFINLAWERSNFYFFLSSLFLTTPTADTLGTLREIAAFSVNSSFISNGTKQLISELENINNEDFRSLVQEYHDLFKVPLSKFVTPYESVYRHGCMSGKSGVDVKKIYTRLGFQIPNEYHELPDHIGTELAFMATLCKEEEKAYKENNPKLITSLQKMEKKFLKEHILCWLPDLCEKIFEKTKNNFYLAIAKITLDFVLSDSNTLNCAFIKG</sequence>
<dbReference type="InterPro" id="IPR050289">
    <property type="entry name" value="TorD/DmsD_chaperones"/>
</dbReference>
<dbReference type="InterPro" id="IPR020945">
    <property type="entry name" value="DMSO/NO3_reduct_chaperone"/>
</dbReference>
<comment type="caution">
    <text evidence="2">The sequence shown here is derived from an EMBL/GenBank/DDBJ whole genome shotgun (WGS) entry which is preliminary data.</text>
</comment>
<name>A0A1F7SM54_9BACT</name>
<organism evidence="2 3">
    <name type="scientific">Candidatus Schekmanbacteria bacterium RIFCSPLOWO2_12_FULL_38_15</name>
    <dbReference type="NCBI Taxonomy" id="1817883"/>
    <lineage>
        <taxon>Bacteria</taxon>
        <taxon>Candidatus Schekmaniibacteriota</taxon>
    </lineage>
</organism>
<evidence type="ECO:0000313" key="3">
    <source>
        <dbReference type="Proteomes" id="UP000178082"/>
    </source>
</evidence>
<keyword evidence="1" id="KW-0143">Chaperone</keyword>
<accession>A0A1F7SM54</accession>
<reference evidence="2 3" key="1">
    <citation type="journal article" date="2016" name="Nat. Commun.">
        <title>Thousands of microbial genomes shed light on interconnected biogeochemical processes in an aquifer system.</title>
        <authorList>
            <person name="Anantharaman K."/>
            <person name="Brown C.T."/>
            <person name="Hug L.A."/>
            <person name="Sharon I."/>
            <person name="Castelle C.J."/>
            <person name="Probst A.J."/>
            <person name="Thomas B.C."/>
            <person name="Singh A."/>
            <person name="Wilkins M.J."/>
            <person name="Karaoz U."/>
            <person name="Brodie E.L."/>
            <person name="Williams K.H."/>
            <person name="Hubbard S.S."/>
            <person name="Banfield J.F."/>
        </authorList>
    </citation>
    <scope>NUCLEOTIDE SEQUENCE [LARGE SCALE GENOMIC DNA]</scope>
</reference>
<evidence type="ECO:0008006" key="4">
    <source>
        <dbReference type="Google" id="ProtNLM"/>
    </source>
</evidence>
<evidence type="ECO:0000256" key="1">
    <source>
        <dbReference type="ARBA" id="ARBA00023186"/>
    </source>
</evidence>
<dbReference type="Proteomes" id="UP000178082">
    <property type="component" value="Unassembled WGS sequence"/>
</dbReference>
<dbReference type="PANTHER" id="PTHR34227:SF1">
    <property type="entry name" value="DIMETHYL SULFOXIDE REDUCTASE CHAPERONE-RELATED"/>
    <property type="match status" value="1"/>
</dbReference>
<gene>
    <name evidence="2" type="ORF">A3G31_01935</name>
</gene>